<evidence type="ECO:0000313" key="1">
    <source>
        <dbReference type="EMBL" id="KAJ9544112.1"/>
    </source>
</evidence>
<protein>
    <submittedName>
        <fullName evidence="1">Uncharacterized protein</fullName>
    </submittedName>
</protein>
<name>A0AA38W2L7_9ASTR</name>
<dbReference type="AlphaFoldDB" id="A0AA38W2L7"/>
<organism evidence="1 2">
    <name type="scientific">Centaurea solstitialis</name>
    <name type="common">yellow star-thistle</name>
    <dbReference type="NCBI Taxonomy" id="347529"/>
    <lineage>
        <taxon>Eukaryota</taxon>
        <taxon>Viridiplantae</taxon>
        <taxon>Streptophyta</taxon>
        <taxon>Embryophyta</taxon>
        <taxon>Tracheophyta</taxon>
        <taxon>Spermatophyta</taxon>
        <taxon>Magnoliopsida</taxon>
        <taxon>eudicotyledons</taxon>
        <taxon>Gunneridae</taxon>
        <taxon>Pentapetalae</taxon>
        <taxon>asterids</taxon>
        <taxon>campanulids</taxon>
        <taxon>Asterales</taxon>
        <taxon>Asteraceae</taxon>
        <taxon>Carduoideae</taxon>
        <taxon>Cardueae</taxon>
        <taxon>Centaureinae</taxon>
        <taxon>Centaurea</taxon>
    </lineage>
</organism>
<comment type="caution">
    <text evidence="1">The sequence shown here is derived from an EMBL/GenBank/DDBJ whole genome shotgun (WGS) entry which is preliminary data.</text>
</comment>
<evidence type="ECO:0000313" key="2">
    <source>
        <dbReference type="Proteomes" id="UP001172457"/>
    </source>
</evidence>
<reference evidence="1" key="1">
    <citation type="submission" date="2023-03" db="EMBL/GenBank/DDBJ databases">
        <title>Chromosome-scale reference genome and RAD-based genetic map of yellow starthistle (Centaurea solstitialis) reveal putative structural variation and QTLs associated with invader traits.</title>
        <authorList>
            <person name="Reatini B."/>
            <person name="Cang F.A."/>
            <person name="Jiang Q."/>
            <person name="Mckibben M.T.W."/>
            <person name="Barker M.S."/>
            <person name="Rieseberg L.H."/>
            <person name="Dlugosch K.M."/>
        </authorList>
    </citation>
    <scope>NUCLEOTIDE SEQUENCE</scope>
    <source>
        <strain evidence="1">CAN-66</strain>
        <tissue evidence="1">Leaf</tissue>
    </source>
</reference>
<dbReference type="Proteomes" id="UP001172457">
    <property type="component" value="Chromosome 6"/>
</dbReference>
<sequence>MVTTRRGNSNASEEPDLRDLVGSEVQEVLQQLLPGLFAQMKDEILQAMDERMEAAFTARGSASGSNSQA</sequence>
<keyword evidence="2" id="KW-1185">Reference proteome</keyword>
<accession>A0AA38W2L7</accession>
<proteinExistence type="predicted"/>
<gene>
    <name evidence="1" type="ORF">OSB04_023819</name>
</gene>
<dbReference type="EMBL" id="JARYMX010000006">
    <property type="protein sequence ID" value="KAJ9544112.1"/>
    <property type="molecule type" value="Genomic_DNA"/>
</dbReference>